<protein>
    <submittedName>
        <fullName evidence="3">Universal stress protein family protein</fullName>
    </submittedName>
</protein>
<dbReference type="SUPFAM" id="SSF52402">
    <property type="entry name" value="Adenine nucleotide alpha hydrolases-like"/>
    <property type="match status" value="1"/>
</dbReference>
<evidence type="ECO:0000313" key="3">
    <source>
        <dbReference type="EMBL" id="CQR51197.1"/>
    </source>
</evidence>
<name>A0A0D6JTD6_9EURY</name>
<dbReference type="EMBL" id="CSTE01000002">
    <property type="protein sequence ID" value="CQR51197.1"/>
    <property type="molecule type" value="Genomic_DNA"/>
</dbReference>
<dbReference type="PANTHER" id="PTHR46268:SF6">
    <property type="entry name" value="UNIVERSAL STRESS PROTEIN UP12"/>
    <property type="match status" value="1"/>
</dbReference>
<evidence type="ECO:0000256" key="1">
    <source>
        <dbReference type="ARBA" id="ARBA00008791"/>
    </source>
</evidence>
<dbReference type="RefSeq" id="WP_089779573.1">
    <property type="nucleotide sequence ID" value="NZ_CABLRR010000002.1"/>
</dbReference>
<evidence type="ECO:0000313" key="4">
    <source>
        <dbReference type="Proteomes" id="UP000198902"/>
    </source>
</evidence>
<accession>A0A0D6JTD6</accession>
<evidence type="ECO:0000259" key="2">
    <source>
        <dbReference type="Pfam" id="PF00582"/>
    </source>
</evidence>
<dbReference type="PRINTS" id="PR01438">
    <property type="entry name" value="UNVRSLSTRESS"/>
</dbReference>
<dbReference type="AlphaFoldDB" id="A0A0D6JTD6"/>
<dbReference type="InterPro" id="IPR014729">
    <property type="entry name" value="Rossmann-like_a/b/a_fold"/>
</dbReference>
<comment type="similarity">
    <text evidence="1">Belongs to the universal stress protein A family.</text>
</comment>
<dbReference type="Gene3D" id="3.40.50.620">
    <property type="entry name" value="HUPs"/>
    <property type="match status" value="1"/>
</dbReference>
<sequence length="152" mass="16383">MAIETILLAIGAGDADRIDRLAEETIDVAGPTGATVVIGHVFTRDEYDDALDNLDFDITAEEVSADDVARRHATVRELTRRFDEADVDYVIHGRVGHHGEKLVELAGEVGADRLVVGGRKRSPTGKAVFGSVAQEVMLEAPCPVTFVRADTK</sequence>
<gene>
    <name evidence="3" type="ORF">BN996_02617</name>
</gene>
<dbReference type="OrthoDB" id="271068at2157"/>
<reference evidence="4" key="1">
    <citation type="submission" date="2015-03" db="EMBL/GenBank/DDBJ databases">
        <authorList>
            <person name="Urmite Genomes"/>
        </authorList>
    </citation>
    <scope>NUCLEOTIDE SEQUENCE [LARGE SCALE GENOMIC DNA]</scope>
    <source>
        <strain evidence="4">Arc-Hr</strain>
    </source>
</reference>
<proteinExistence type="inferred from homology"/>
<dbReference type="PANTHER" id="PTHR46268">
    <property type="entry name" value="STRESS RESPONSE PROTEIN NHAX"/>
    <property type="match status" value="1"/>
</dbReference>
<dbReference type="InterPro" id="IPR006016">
    <property type="entry name" value="UspA"/>
</dbReference>
<dbReference type="Pfam" id="PF00582">
    <property type="entry name" value="Usp"/>
    <property type="match status" value="1"/>
</dbReference>
<keyword evidence="4" id="KW-1185">Reference proteome</keyword>
<dbReference type="CDD" id="cd00293">
    <property type="entry name" value="USP-like"/>
    <property type="match status" value="1"/>
</dbReference>
<dbReference type="InterPro" id="IPR006015">
    <property type="entry name" value="Universal_stress_UspA"/>
</dbReference>
<dbReference type="Proteomes" id="UP000198902">
    <property type="component" value="Unassembled WGS sequence"/>
</dbReference>
<organism evidence="3 4">
    <name type="scientific">Haloferax massiliensis</name>
    <dbReference type="NCBI Taxonomy" id="1476858"/>
    <lineage>
        <taxon>Archaea</taxon>
        <taxon>Methanobacteriati</taxon>
        <taxon>Methanobacteriota</taxon>
        <taxon>Stenosarchaea group</taxon>
        <taxon>Halobacteria</taxon>
        <taxon>Halobacteriales</taxon>
        <taxon>Haloferacaceae</taxon>
        <taxon>Haloferax</taxon>
    </lineage>
</organism>
<feature type="domain" description="UspA" evidence="2">
    <location>
        <begin position="4"/>
        <end position="148"/>
    </location>
</feature>